<keyword evidence="2" id="KW-1185">Reference proteome</keyword>
<reference evidence="2" key="1">
    <citation type="submission" date="2023-07" db="EMBL/GenBank/DDBJ databases">
        <title>30 novel species of actinomycetes from the DSMZ collection.</title>
        <authorList>
            <person name="Nouioui I."/>
        </authorList>
    </citation>
    <scope>NUCLEOTIDE SEQUENCE [LARGE SCALE GENOMIC DNA]</scope>
    <source>
        <strain evidence="2">DSM 41979</strain>
    </source>
</reference>
<dbReference type="Gene3D" id="3.10.180.10">
    <property type="entry name" value="2,3-Dihydroxybiphenyl 1,2-Dioxygenase, domain 1"/>
    <property type="match status" value="1"/>
</dbReference>
<organism evidence="1 2">
    <name type="scientific">Streptomyces evansiae</name>
    <dbReference type="NCBI Taxonomy" id="3075535"/>
    <lineage>
        <taxon>Bacteria</taxon>
        <taxon>Bacillati</taxon>
        <taxon>Actinomycetota</taxon>
        <taxon>Actinomycetes</taxon>
        <taxon>Kitasatosporales</taxon>
        <taxon>Streptomycetaceae</taxon>
        <taxon>Streptomyces</taxon>
    </lineage>
</organism>
<dbReference type="SUPFAM" id="SSF54593">
    <property type="entry name" value="Glyoxalase/Bleomycin resistance protein/Dihydroxybiphenyl dioxygenase"/>
    <property type="match status" value="1"/>
</dbReference>
<accession>A0ABU2R082</accession>
<name>A0ABU2R082_9ACTN</name>
<protein>
    <submittedName>
        <fullName evidence="1">VOC family protein</fullName>
    </submittedName>
</protein>
<evidence type="ECO:0000313" key="1">
    <source>
        <dbReference type="EMBL" id="MDT0409747.1"/>
    </source>
</evidence>
<dbReference type="EMBL" id="JAVRET010000022">
    <property type="protein sequence ID" value="MDT0409747.1"/>
    <property type="molecule type" value="Genomic_DNA"/>
</dbReference>
<dbReference type="InterPro" id="IPR029068">
    <property type="entry name" value="Glyas_Bleomycin-R_OHBP_Dase"/>
</dbReference>
<comment type="caution">
    <text evidence="1">The sequence shown here is derived from an EMBL/GenBank/DDBJ whole genome shotgun (WGS) entry which is preliminary data.</text>
</comment>
<dbReference type="Proteomes" id="UP001183610">
    <property type="component" value="Unassembled WGS sequence"/>
</dbReference>
<gene>
    <name evidence="1" type="ORF">RM698_11900</name>
</gene>
<proteinExistence type="predicted"/>
<evidence type="ECO:0000313" key="2">
    <source>
        <dbReference type="Proteomes" id="UP001183610"/>
    </source>
</evidence>
<sequence>MEILGTTLRVCVDDLDRTVPFYERLVGRPAERFDRGNVSVAAVGCFLLMSGPAAEIEVLRQVRATLAVPDVEEAAVALLASGGRVLAGPIGSPAGRTLVALHQDGSIFEYADRGGGGGDAGGVR</sequence>
<dbReference type="RefSeq" id="WP_311651105.1">
    <property type="nucleotide sequence ID" value="NZ_JAVRET010000022.1"/>
</dbReference>